<dbReference type="CDD" id="cd04276">
    <property type="entry name" value="ZnMc_MMP_like_2"/>
    <property type="match status" value="1"/>
</dbReference>
<organism evidence="4 5">
    <name type="scientific">Sphingomonas hankyongi</name>
    <dbReference type="NCBI Taxonomy" id="2908209"/>
    <lineage>
        <taxon>Bacteria</taxon>
        <taxon>Pseudomonadati</taxon>
        <taxon>Pseudomonadota</taxon>
        <taxon>Alphaproteobacteria</taxon>
        <taxon>Sphingomonadales</taxon>
        <taxon>Sphingomonadaceae</taxon>
        <taxon>Sphingomonas</taxon>
    </lineage>
</organism>
<comment type="caution">
    <text evidence="4">The sequence shown here is derived from an EMBL/GenBank/DDBJ whole genome shotgun (WGS) entry which is preliminary data.</text>
</comment>
<dbReference type="PANTHER" id="PTHR38478:SF1">
    <property type="entry name" value="ZINC DEPENDENT METALLOPROTEASE DOMAIN LIPOPROTEIN"/>
    <property type="match status" value="1"/>
</dbReference>
<dbReference type="InterPro" id="IPR024079">
    <property type="entry name" value="MetalloPept_cat_dom_sf"/>
</dbReference>
<evidence type="ECO:0000256" key="1">
    <source>
        <dbReference type="SAM" id="SignalP"/>
    </source>
</evidence>
<dbReference type="EMBL" id="JAMGBE010000001">
    <property type="protein sequence ID" value="MCL6728469.1"/>
    <property type="molecule type" value="Genomic_DNA"/>
</dbReference>
<reference evidence="4" key="1">
    <citation type="submission" date="2022-05" db="EMBL/GenBank/DDBJ databases">
        <authorList>
            <person name="Jo J.-H."/>
            <person name="Im W.-T."/>
        </authorList>
    </citation>
    <scope>NUCLEOTIDE SEQUENCE</scope>
    <source>
        <strain evidence="4">SE220</strain>
    </source>
</reference>
<dbReference type="Pfam" id="PF16313">
    <property type="entry name" value="DUF4953"/>
    <property type="match status" value="1"/>
</dbReference>
<keyword evidence="4" id="KW-0378">Hydrolase</keyword>
<dbReference type="InterPro" id="IPR033413">
    <property type="entry name" value="DUF5117"/>
</dbReference>
<dbReference type="InterPro" id="IPR032534">
    <property type="entry name" value="EcxA_zinc-bd"/>
</dbReference>
<dbReference type="Gene3D" id="3.40.390.10">
    <property type="entry name" value="Collagenase (Catalytic Domain)"/>
    <property type="match status" value="1"/>
</dbReference>
<feature type="domain" description="DUF5117" evidence="3">
    <location>
        <begin position="89"/>
        <end position="275"/>
    </location>
</feature>
<dbReference type="SUPFAM" id="SSF55486">
    <property type="entry name" value="Metalloproteases ('zincins'), catalytic domain"/>
    <property type="match status" value="1"/>
</dbReference>
<feature type="domain" description="EcxA zinc-binding" evidence="2">
    <location>
        <begin position="406"/>
        <end position="699"/>
    </location>
</feature>
<evidence type="ECO:0000259" key="3">
    <source>
        <dbReference type="Pfam" id="PF17148"/>
    </source>
</evidence>
<dbReference type="RefSeq" id="WP_249829980.1">
    <property type="nucleotide sequence ID" value="NZ_JAMGBE010000001.1"/>
</dbReference>
<evidence type="ECO:0000313" key="5">
    <source>
        <dbReference type="Proteomes" id="UP001165342"/>
    </source>
</evidence>
<sequence>MKSKSFRLLAFALSTCAPCAVTAVPVKTSSVSEPVLLQVKAEPATGKIIASFPKPDAQGVAGRYIYLSQLETGLGSAPVGLDRARPSDSRLLVFRRIGKKVAAEIENPKFVASSGNAEEVKAVRESFATSTIWVGDVVDSKPDGSFTVDLAGFLARDDGGIAKALKQGGGGTYKFAPELSAADPNFVKVFPDNAEFAARLTFRSDEPTGEVTNIIPDSDSVTLVLRHSLIRLPAPGYVPRTDPFGYSIGRQQLDFSAPLGASVVRDVASRFRLEKTDPTAARSPVKKPIIFYIDRGAPEPMRTALREGVSWWNQAFDAAGFVDAFRAEILPEGADPLDVRYNMVNWVNRATRGWSYGSPISDPRTGEIIKGSVLLGSLRARQDMLIFQALVGAGLTGTGNPDDPITATLARIRQLGAHEVGHAIGLQHNMAASSQDRFSVMDYPAPRVGLKDGAPSLLNAYGVGVGPWDKWVIKWLYGARTDAEAAPILSEARAAGLRFVADQDSRPVSSGHPSGALWDDAADSVGELKRIMDVRRVALQRFGRGSIPAGESLAGLRRAFVPMWLLGRYQVEAASKSLGGVDFPYSLAGENLEARPVPAAAQWAALYALLDTLTPGELTVPSNLQPLLSAGFGGNDDRQTEIEIIPTAGGPVFDPLEATEIGAVQTLQALLDPQRLNRLEIQHSSDSNVPDPARVSDMLIDHALAGSGTEVGRRIATTTILALARVQRDPALSPTIALQLSGRLDRLANSLDKVKGRDAAVVDWSRGFASLLRDREALDKAIADPKRLPRVPPGMPIGMDEVL</sequence>
<feature type="signal peptide" evidence="1">
    <location>
        <begin position="1"/>
        <end position="23"/>
    </location>
</feature>
<dbReference type="GO" id="GO:0008237">
    <property type="term" value="F:metallopeptidase activity"/>
    <property type="evidence" value="ECO:0007669"/>
    <property type="project" value="UniProtKB-KW"/>
</dbReference>
<dbReference type="Pfam" id="PF17148">
    <property type="entry name" value="DUF5117"/>
    <property type="match status" value="1"/>
</dbReference>
<keyword evidence="5" id="KW-1185">Reference proteome</keyword>
<dbReference type="InterPro" id="IPR034032">
    <property type="entry name" value="Zn_MMP-like_bac"/>
</dbReference>
<evidence type="ECO:0000313" key="4">
    <source>
        <dbReference type="EMBL" id="MCL6728469.1"/>
    </source>
</evidence>
<evidence type="ECO:0000259" key="2">
    <source>
        <dbReference type="Pfam" id="PF16313"/>
    </source>
</evidence>
<dbReference type="PANTHER" id="PTHR38478">
    <property type="entry name" value="PEPTIDASE M1A AND M12B"/>
    <property type="match status" value="1"/>
</dbReference>
<protein>
    <submittedName>
        <fullName evidence="4">Zinc-dependent metalloprotease</fullName>
    </submittedName>
</protein>
<keyword evidence="1" id="KW-0732">Signal</keyword>
<proteinExistence type="predicted"/>
<name>A0ABT0RXX8_9SPHN</name>
<dbReference type="Proteomes" id="UP001165342">
    <property type="component" value="Unassembled WGS sequence"/>
</dbReference>
<accession>A0ABT0RXX8</accession>
<keyword evidence="4" id="KW-0645">Protease</keyword>
<feature type="chain" id="PRO_5046505991" evidence="1">
    <location>
        <begin position="24"/>
        <end position="803"/>
    </location>
</feature>
<gene>
    <name evidence="4" type="ORF">LZ538_00165</name>
</gene>
<keyword evidence="4" id="KW-0482">Metalloprotease</keyword>